<dbReference type="PANTHER" id="PTHR45747:SF4">
    <property type="entry name" value="HISTONE-LYSINE N-METHYLTRANSFERASE E(Z)"/>
    <property type="match status" value="1"/>
</dbReference>
<dbReference type="PROSITE" id="PS50280">
    <property type="entry name" value="SET"/>
    <property type="match status" value="1"/>
</dbReference>
<dbReference type="Proteomes" id="UP001642540">
    <property type="component" value="Unassembled WGS sequence"/>
</dbReference>
<dbReference type="Pfam" id="PF00856">
    <property type="entry name" value="SET"/>
    <property type="match status" value="1"/>
</dbReference>
<evidence type="ECO:0000259" key="3">
    <source>
        <dbReference type="PROSITE" id="PS50280"/>
    </source>
</evidence>
<dbReference type="SUPFAM" id="SSF82199">
    <property type="entry name" value="SET domain"/>
    <property type="match status" value="1"/>
</dbReference>
<evidence type="ECO:0000256" key="2">
    <source>
        <dbReference type="ARBA" id="ARBA00023163"/>
    </source>
</evidence>
<reference evidence="4 5" key="1">
    <citation type="submission" date="2024-08" db="EMBL/GenBank/DDBJ databases">
        <authorList>
            <person name="Cucini C."/>
            <person name="Frati F."/>
        </authorList>
    </citation>
    <scope>NUCLEOTIDE SEQUENCE [LARGE SCALE GENOMIC DNA]</scope>
</reference>
<name>A0ABP1QTP9_9HEXA</name>
<sequence length="79" mass="8963">MIDCTLDAARIGNKARFINSSDKPNCNVMKMYVRGESKVAVRALKNIEAEEELLFDYQSVLAAQQLRKRKRGESSPETE</sequence>
<evidence type="ECO:0000313" key="4">
    <source>
        <dbReference type="EMBL" id="CAL8109788.1"/>
    </source>
</evidence>
<comment type="caution">
    <text evidence="4">The sequence shown here is derived from an EMBL/GenBank/DDBJ whole genome shotgun (WGS) entry which is preliminary data.</text>
</comment>
<keyword evidence="1" id="KW-0805">Transcription regulation</keyword>
<dbReference type="Gene3D" id="2.170.270.10">
    <property type="entry name" value="SET domain"/>
    <property type="match status" value="1"/>
</dbReference>
<organism evidence="4 5">
    <name type="scientific">Orchesella dallaii</name>
    <dbReference type="NCBI Taxonomy" id="48710"/>
    <lineage>
        <taxon>Eukaryota</taxon>
        <taxon>Metazoa</taxon>
        <taxon>Ecdysozoa</taxon>
        <taxon>Arthropoda</taxon>
        <taxon>Hexapoda</taxon>
        <taxon>Collembola</taxon>
        <taxon>Entomobryomorpha</taxon>
        <taxon>Entomobryoidea</taxon>
        <taxon>Orchesellidae</taxon>
        <taxon>Orchesellinae</taxon>
        <taxon>Orchesella</taxon>
    </lineage>
</organism>
<accession>A0ABP1QTP9</accession>
<dbReference type="EMBL" id="CAXLJM020000042">
    <property type="protein sequence ID" value="CAL8109788.1"/>
    <property type="molecule type" value="Genomic_DNA"/>
</dbReference>
<proteinExistence type="predicted"/>
<keyword evidence="5" id="KW-1185">Reference proteome</keyword>
<feature type="domain" description="SET" evidence="3">
    <location>
        <begin position="1"/>
        <end position="58"/>
    </location>
</feature>
<dbReference type="InterPro" id="IPR045318">
    <property type="entry name" value="EZH1/2-like"/>
</dbReference>
<evidence type="ECO:0000313" key="5">
    <source>
        <dbReference type="Proteomes" id="UP001642540"/>
    </source>
</evidence>
<dbReference type="PANTHER" id="PTHR45747">
    <property type="entry name" value="HISTONE-LYSINE N-METHYLTRANSFERASE E(Z)"/>
    <property type="match status" value="1"/>
</dbReference>
<protein>
    <recommendedName>
        <fullName evidence="3">SET domain-containing protein</fullName>
    </recommendedName>
</protein>
<dbReference type="InterPro" id="IPR001214">
    <property type="entry name" value="SET_dom"/>
</dbReference>
<evidence type="ECO:0000256" key="1">
    <source>
        <dbReference type="ARBA" id="ARBA00023015"/>
    </source>
</evidence>
<dbReference type="InterPro" id="IPR046341">
    <property type="entry name" value="SET_dom_sf"/>
</dbReference>
<gene>
    <name evidence="4" type="ORF">ODALV1_LOCUS13691</name>
</gene>
<keyword evidence="2" id="KW-0804">Transcription</keyword>